<name>A0A067N030_BOTB1</name>
<evidence type="ECO:0000313" key="13">
    <source>
        <dbReference type="EMBL" id="KDQ17517.1"/>
    </source>
</evidence>
<dbReference type="InterPro" id="IPR017073">
    <property type="entry name" value="HGS/VPS27"/>
</dbReference>
<dbReference type="STRING" id="930990.A0A067N030"/>
<dbReference type="SMART" id="SM00726">
    <property type="entry name" value="UIM"/>
    <property type="match status" value="2"/>
</dbReference>
<feature type="region of interest" description="Disordered" evidence="10">
    <location>
        <begin position="283"/>
        <end position="316"/>
    </location>
</feature>
<sequence length="699" mass="77736">MAGIFWSSTSAFDELVNEATSELRPSGSEDILKNLEVNDKIKSKAVPAKDAMRSLKRRLDHQNPNVRLLALGLIDTCVKNSGDHFLAEIASREFMDNLVSLLKVPALHFEVKNKMLKLIQDWSLLFENKPTLGYVTEVYKMLKKEGFTFPPVNASIATSAMADTKTAPEWIDGDVCMRCRTAFTFTNRKHHCRNCGQVFDQGCSSKSMPLPHFGLLEDVRVCDPCHTKLTKAKKERKASVDLKPHGNDLHHSPSHRSRSRKYKSPQEIADEELQRAIQMSLEESNAQTQHGPRRVPASSEPPIVDRSTHPTHVEEEDPDLLAAIEASLREAKAPQASAPVEEDRAPTPRPNQFHLPPPNPTRSIPIYDLSPLESDAILTFSQTIEQAQAEGGRDLTRYPNVNELYEQASALRPRFAMSLDDTGKKEQLLMEMNDKLSQAVKLYDQLLTEQLSYHSRASQPAYRQQQYQQYQQPQQGPSHAYAQSPAPVPMTHVSPPPMHQQIYSPPPMQQSGPELSRSPVVDSRYAASPMPPQRQDSLARSSFAPPPQQPLADSRYAQGPIQPQLAHAQFAGQPHAPPNGSAEPPREQMQYSAPSLQHQAYTPVPTTPAPEQPTTQPLSPSYPSQYAPPQQSFASPPPPPQAHQYPTTPSSYSSAPKQASQPQSSNIFPSFPSAPKTEPLAYNYAPPIEQKEALLISFD</sequence>
<evidence type="ECO:0000256" key="10">
    <source>
        <dbReference type="SAM" id="MobiDB-lite"/>
    </source>
</evidence>
<organism evidence="13 14">
    <name type="scientific">Botryobasidium botryosum (strain FD-172 SS1)</name>
    <dbReference type="NCBI Taxonomy" id="930990"/>
    <lineage>
        <taxon>Eukaryota</taxon>
        <taxon>Fungi</taxon>
        <taxon>Dikarya</taxon>
        <taxon>Basidiomycota</taxon>
        <taxon>Agaricomycotina</taxon>
        <taxon>Agaricomycetes</taxon>
        <taxon>Cantharellales</taxon>
        <taxon>Botryobasidiaceae</taxon>
        <taxon>Botryobasidium</taxon>
    </lineage>
</organism>
<evidence type="ECO:0000259" key="12">
    <source>
        <dbReference type="PROSITE" id="PS50179"/>
    </source>
</evidence>
<dbReference type="InterPro" id="IPR002014">
    <property type="entry name" value="VHS_dom"/>
</dbReference>
<gene>
    <name evidence="13" type="ORF">BOTBODRAFT_29697</name>
</gene>
<dbReference type="HOGENOM" id="CLU_011862_1_0_1"/>
<keyword evidence="7" id="KW-0862">Zinc</keyword>
<dbReference type="GO" id="GO:0032456">
    <property type="term" value="P:endocytic recycling"/>
    <property type="evidence" value="ECO:0007669"/>
    <property type="project" value="TreeGrafter"/>
</dbReference>
<dbReference type="Gene3D" id="1.20.5.1940">
    <property type="match status" value="1"/>
</dbReference>
<feature type="region of interest" description="Disordered" evidence="10">
    <location>
        <begin position="330"/>
        <end position="362"/>
    </location>
</feature>
<dbReference type="Pfam" id="PF00790">
    <property type="entry name" value="VHS"/>
    <property type="match status" value="1"/>
</dbReference>
<feature type="region of interest" description="Disordered" evidence="10">
    <location>
        <begin position="233"/>
        <end position="267"/>
    </location>
</feature>
<dbReference type="GO" id="GO:0043130">
    <property type="term" value="F:ubiquitin binding"/>
    <property type="evidence" value="ECO:0007669"/>
    <property type="project" value="InterPro"/>
</dbReference>
<evidence type="ECO:0000259" key="11">
    <source>
        <dbReference type="PROSITE" id="PS50178"/>
    </source>
</evidence>
<feature type="domain" description="VHS" evidence="12">
    <location>
        <begin position="21"/>
        <end position="150"/>
    </location>
</feature>
<evidence type="ECO:0000256" key="4">
    <source>
        <dbReference type="ARBA" id="ARBA00022723"/>
    </source>
</evidence>
<dbReference type="GO" id="GO:0035091">
    <property type="term" value="F:phosphatidylinositol binding"/>
    <property type="evidence" value="ECO:0007669"/>
    <property type="project" value="InterPro"/>
</dbReference>
<evidence type="ECO:0000256" key="9">
    <source>
        <dbReference type="PROSITE-ProRule" id="PRU00091"/>
    </source>
</evidence>
<evidence type="ECO:0000256" key="3">
    <source>
        <dbReference type="ARBA" id="ARBA00017753"/>
    </source>
</evidence>
<evidence type="ECO:0000256" key="1">
    <source>
        <dbReference type="ARBA" id="ARBA00004125"/>
    </source>
</evidence>
<dbReference type="AlphaFoldDB" id="A0A067N030"/>
<evidence type="ECO:0000256" key="5">
    <source>
        <dbReference type="ARBA" id="ARBA00022753"/>
    </source>
</evidence>
<feature type="domain" description="FYVE-type" evidence="11">
    <location>
        <begin position="170"/>
        <end position="230"/>
    </location>
</feature>
<dbReference type="PANTHER" id="PTHR46275:SF1">
    <property type="entry name" value="HEPATOCYTE GROWTH FACTOR-REGULATED TYROSINE KINASE SUBSTRATE"/>
    <property type="match status" value="1"/>
</dbReference>
<evidence type="ECO:0000256" key="6">
    <source>
        <dbReference type="ARBA" id="ARBA00022771"/>
    </source>
</evidence>
<evidence type="ECO:0000256" key="8">
    <source>
        <dbReference type="PIRNR" id="PIRNR036956"/>
    </source>
</evidence>
<dbReference type="InterPro" id="IPR013083">
    <property type="entry name" value="Znf_RING/FYVE/PHD"/>
</dbReference>
<feature type="compositionally biased region" description="Polar residues" evidence="10">
    <location>
        <begin position="589"/>
        <end position="600"/>
    </location>
</feature>
<dbReference type="InterPro" id="IPR000306">
    <property type="entry name" value="Znf_FYVE"/>
</dbReference>
<feature type="compositionally biased region" description="Basic residues" evidence="10">
    <location>
        <begin position="252"/>
        <end position="263"/>
    </location>
</feature>
<evidence type="ECO:0000256" key="7">
    <source>
        <dbReference type="ARBA" id="ARBA00022833"/>
    </source>
</evidence>
<comment type="similarity">
    <text evidence="2 8">Belongs to the VPS27 family.</text>
</comment>
<dbReference type="Gene3D" id="3.30.40.10">
    <property type="entry name" value="Zinc/RING finger domain, C3HC4 (zinc finger)"/>
    <property type="match status" value="1"/>
</dbReference>
<dbReference type="EMBL" id="KL198023">
    <property type="protein sequence ID" value="KDQ17517.1"/>
    <property type="molecule type" value="Genomic_DNA"/>
</dbReference>
<evidence type="ECO:0000256" key="2">
    <source>
        <dbReference type="ARBA" id="ARBA00008597"/>
    </source>
</evidence>
<dbReference type="Proteomes" id="UP000027195">
    <property type="component" value="Unassembled WGS sequence"/>
</dbReference>
<feature type="compositionally biased region" description="Low complexity" evidence="10">
    <location>
        <begin position="642"/>
        <end position="665"/>
    </location>
</feature>
<dbReference type="Pfam" id="PF01363">
    <property type="entry name" value="FYVE"/>
    <property type="match status" value="1"/>
</dbReference>
<dbReference type="InterPro" id="IPR017455">
    <property type="entry name" value="Znf_FYVE-rel"/>
</dbReference>
<dbReference type="SUPFAM" id="SSF48464">
    <property type="entry name" value="ENTH/VHS domain"/>
    <property type="match status" value="1"/>
</dbReference>
<dbReference type="PANTHER" id="PTHR46275">
    <property type="entry name" value="HEPATOCYTE GROWTH FACTOR-REGULATED TYROSINE KINASE SUBSTRATE"/>
    <property type="match status" value="1"/>
</dbReference>
<feature type="compositionally biased region" description="Low complexity" evidence="10">
    <location>
        <begin position="457"/>
        <end position="475"/>
    </location>
</feature>
<dbReference type="GO" id="GO:0031623">
    <property type="term" value="P:receptor internalization"/>
    <property type="evidence" value="ECO:0007669"/>
    <property type="project" value="TreeGrafter"/>
</dbReference>
<dbReference type="SMART" id="SM00064">
    <property type="entry name" value="FYVE"/>
    <property type="match status" value="1"/>
</dbReference>
<dbReference type="Gene3D" id="6.10.140.100">
    <property type="match status" value="1"/>
</dbReference>
<comment type="subunit">
    <text evidence="8">Component of the ESCRT-0 complex composed of HSE1 and VPS27.</text>
</comment>
<dbReference type="InterPro" id="IPR008942">
    <property type="entry name" value="ENTH_VHS"/>
</dbReference>
<dbReference type="SMART" id="SM00288">
    <property type="entry name" value="VHS"/>
    <property type="match status" value="1"/>
</dbReference>
<dbReference type="PIRSF" id="PIRSF036956">
    <property type="entry name" value="Hrs_Vps27"/>
    <property type="match status" value="1"/>
</dbReference>
<comment type="subcellular location">
    <subcellularLocation>
        <location evidence="1 8">Endosome membrane</location>
        <topology evidence="1 8">Peripheral membrane protein</topology>
        <orientation evidence="1 8">Cytoplasmic side</orientation>
    </subcellularLocation>
</comment>
<dbReference type="PROSITE" id="PS50179">
    <property type="entry name" value="VHS"/>
    <property type="match status" value="1"/>
</dbReference>
<dbReference type="GO" id="GO:0007034">
    <property type="term" value="P:vacuolar transport"/>
    <property type="evidence" value="ECO:0007669"/>
    <property type="project" value="UniProtKB-ARBA"/>
</dbReference>
<dbReference type="GO" id="GO:0010008">
    <property type="term" value="C:endosome membrane"/>
    <property type="evidence" value="ECO:0007669"/>
    <property type="project" value="UniProtKB-SubCell"/>
</dbReference>
<dbReference type="SUPFAM" id="SSF57903">
    <property type="entry name" value="FYVE/PHD zinc finger"/>
    <property type="match status" value="1"/>
</dbReference>
<keyword evidence="14" id="KW-1185">Reference proteome</keyword>
<keyword evidence="8" id="KW-0472">Membrane</keyword>
<keyword evidence="6 9" id="KW-0863">Zinc-finger</keyword>
<feature type="compositionally biased region" description="Low complexity" evidence="10">
    <location>
        <begin position="612"/>
        <end position="634"/>
    </location>
</feature>
<proteinExistence type="inferred from homology"/>
<dbReference type="OrthoDB" id="957735at2759"/>
<keyword evidence="4" id="KW-0479">Metal-binding</keyword>
<dbReference type="PROSITE" id="PS50330">
    <property type="entry name" value="UIM"/>
    <property type="match status" value="2"/>
</dbReference>
<reference evidence="14" key="1">
    <citation type="journal article" date="2014" name="Proc. Natl. Acad. Sci. U.S.A.">
        <title>Extensive sampling of basidiomycete genomes demonstrates inadequacy of the white-rot/brown-rot paradigm for wood decay fungi.</title>
        <authorList>
            <person name="Riley R."/>
            <person name="Salamov A.A."/>
            <person name="Brown D.W."/>
            <person name="Nagy L.G."/>
            <person name="Floudas D."/>
            <person name="Held B.W."/>
            <person name="Levasseur A."/>
            <person name="Lombard V."/>
            <person name="Morin E."/>
            <person name="Otillar R."/>
            <person name="Lindquist E.A."/>
            <person name="Sun H."/>
            <person name="LaButti K.M."/>
            <person name="Schmutz J."/>
            <person name="Jabbour D."/>
            <person name="Luo H."/>
            <person name="Baker S.E."/>
            <person name="Pisabarro A.G."/>
            <person name="Walton J.D."/>
            <person name="Blanchette R.A."/>
            <person name="Henrissat B."/>
            <person name="Martin F."/>
            <person name="Cullen D."/>
            <person name="Hibbett D.S."/>
            <person name="Grigoriev I.V."/>
        </authorList>
    </citation>
    <scope>NUCLEOTIDE SEQUENCE [LARGE SCALE GENOMIC DNA]</scope>
    <source>
        <strain evidence="14">FD-172 SS1</strain>
    </source>
</reference>
<comment type="function">
    <text evidence="8">Component of the ESCRT-0 complex which is the sorting receptor for ubiquitinated cargo proteins at the multivesicular body (MVB) and recruits ESCRT-I to the MVB outer membrane.</text>
</comment>
<evidence type="ECO:0000313" key="14">
    <source>
        <dbReference type="Proteomes" id="UP000027195"/>
    </source>
</evidence>
<keyword evidence="5 8" id="KW-0967">Endosome</keyword>
<accession>A0A067N030</accession>
<feature type="compositionally biased region" description="Basic and acidic residues" evidence="10">
    <location>
        <begin position="237"/>
        <end position="251"/>
    </location>
</feature>
<feature type="region of interest" description="Disordered" evidence="10">
    <location>
        <begin position="457"/>
        <end position="684"/>
    </location>
</feature>
<dbReference type="Gene3D" id="1.25.40.90">
    <property type="match status" value="1"/>
</dbReference>
<feature type="compositionally biased region" description="Pro residues" evidence="10">
    <location>
        <begin position="494"/>
        <end position="508"/>
    </location>
</feature>
<dbReference type="CDD" id="cd16979">
    <property type="entry name" value="VHS_Vps27"/>
    <property type="match status" value="1"/>
</dbReference>
<dbReference type="GO" id="GO:0005769">
    <property type="term" value="C:early endosome"/>
    <property type="evidence" value="ECO:0007669"/>
    <property type="project" value="TreeGrafter"/>
</dbReference>
<dbReference type="InterPro" id="IPR003903">
    <property type="entry name" value="UIM_dom"/>
</dbReference>
<dbReference type="InParanoid" id="A0A067N030"/>
<dbReference type="InterPro" id="IPR011011">
    <property type="entry name" value="Znf_FYVE_PHD"/>
</dbReference>
<protein>
    <recommendedName>
        <fullName evidence="3 8">Vacuolar protein sorting-associated protein 27</fullName>
    </recommendedName>
</protein>
<dbReference type="FunCoup" id="A0A067N030">
    <property type="interactions" value="98"/>
</dbReference>
<dbReference type="CDD" id="cd21385">
    <property type="entry name" value="GAT_Vps27"/>
    <property type="match status" value="1"/>
</dbReference>
<dbReference type="PROSITE" id="PS50178">
    <property type="entry name" value="ZF_FYVE"/>
    <property type="match status" value="1"/>
</dbReference>
<dbReference type="GO" id="GO:0008270">
    <property type="term" value="F:zinc ion binding"/>
    <property type="evidence" value="ECO:0007669"/>
    <property type="project" value="UniProtKB-KW"/>
</dbReference>